<dbReference type="Pfam" id="PF02453">
    <property type="entry name" value="Reticulon"/>
    <property type="match status" value="1"/>
</dbReference>
<sequence>MQGSEELEQTSFSDVVGDERQQGQEESQKTVTEDLKPVVAESKKLETEAKASTTTTPSSKRTSLGEPLPIRLGLADQTPMDQLSAVDVIMWRNYLVTLPIFLTIQALFLLIVKYEFSVVTLVGRIILVQVILSIVYMVVFKIVQNNPNLKFPFEDVQISEALVNKIVSGVVANVNAVLKYYVDILSCKNLSKSLLFALVVQIICWLGKKISGTTFLYVALNVLFTLPLIYEWKQTEIDHAVSIGCQKAKEQLSVVYEKLPPQAKDFLSKLDLEKKNK</sequence>
<dbReference type="VEuPathDB" id="AmoebaDB:FDP41_010918"/>
<evidence type="ECO:0000259" key="8">
    <source>
        <dbReference type="PROSITE" id="PS50845"/>
    </source>
</evidence>
<dbReference type="RefSeq" id="XP_044567652.1">
    <property type="nucleotide sequence ID" value="XM_044701268.1"/>
</dbReference>
<feature type="region of interest" description="Disordered" evidence="7">
    <location>
        <begin position="1"/>
        <end position="65"/>
    </location>
</feature>
<proteinExistence type="predicted"/>
<dbReference type="GO" id="GO:0009617">
    <property type="term" value="P:response to bacterium"/>
    <property type="evidence" value="ECO:0007669"/>
    <property type="project" value="InterPro"/>
</dbReference>
<evidence type="ECO:0000256" key="3">
    <source>
        <dbReference type="ARBA" id="ARBA00022824"/>
    </source>
</evidence>
<evidence type="ECO:0000256" key="4">
    <source>
        <dbReference type="ARBA" id="ARBA00022989"/>
    </source>
</evidence>
<dbReference type="EMBL" id="VFQX01000007">
    <property type="protein sequence ID" value="KAF0982939.1"/>
    <property type="molecule type" value="Genomic_DNA"/>
</dbReference>
<dbReference type="InterPro" id="IPR003388">
    <property type="entry name" value="Reticulon"/>
</dbReference>
<evidence type="ECO:0000313" key="10">
    <source>
        <dbReference type="Proteomes" id="UP000444721"/>
    </source>
</evidence>
<protein>
    <recommendedName>
        <fullName evidence="6">Reticulon-like protein</fullName>
    </recommendedName>
</protein>
<comment type="caution">
    <text evidence="9">The sequence shown here is derived from an EMBL/GenBank/DDBJ whole genome shotgun (WGS) entry which is preliminary data.</text>
</comment>
<evidence type="ECO:0000256" key="1">
    <source>
        <dbReference type="ARBA" id="ARBA00004477"/>
    </source>
</evidence>
<keyword evidence="10" id="KW-1185">Reference proteome</keyword>
<dbReference type="Proteomes" id="UP000444721">
    <property type="component" value="Unassembled WGS sequence"/>
</dbReference>
<feature type="transmembrane region" description="Helical" evidence="6">
    <location>
        <begin position="118"/>
        <end position="140"/>
    </location>
</feature>
<dbReference type="PANTHER" id="PTHR10994:SF193">
    <property type="entry name" value="RETICULON-LIKE PROTEIN"/>
    <property type="match status" value="1"/>
</dbReference>
<keyword evidence="2 6" id="KW-0812">Transmembrane</keyword>
<gene>
    <name evidence="9" type="ORF">FDP41_010918</name>
</gene>
<keyword evidence="3 6" id="KW-0256">Endoplasmic reticulum</keyword>
<dbReference type="PANTHER" id="PTHR10994">
    <property type="entry name" value="RETICULON"/>
    <property type="match status" value="1"/>
</dbReference>
<feature type="domain" description="Reticulon" evidence="8">
    <location>
        <begin position="85"/>
        <end position="277"/>
    </location>
</feature>
<dbReference type="AlphaFoldDB" id="A0A6A5CCF6"/>
<feature type="compositionally biased region" description="Low complexity" evidence="7">
    <location>
        <begin position="50"/>
        <end position="64"/>
    </location>
</feature>
<dbReference type="OrthoDB" id="567788at2759"/>
<evidence type="ECO:0000313" key="9">
    <source>
        <dbReference type="EMBL" id="KAF0982939.1"/>
    </source>
</evidence>
<dbReference type="GO" id="GO:0005789">
    <property type="term" value="C:endoplasmic reticulum membrane"/>
    <property type="evidence" value="ECO:0007669"/>
    <property type="project" value="UniProtKB-SubCell"/>
</dbReference>
<keyword evidence="5 6" id="KW-0472">Membrane</keyword>
<dbReference type="VEuPathDB" id="AmoebaDB:NF0053350"/>
<organism evidence="9 10">
    <name type="scientific">Naegleria fowleri</name>
    <name type="common">Brain eating amoeba</name>
    <dbReference type="NCBI Taxonomy" id="5763"/>
    <lineage>
        <taxon>Eukaryota</taxon>
        <taxon>Discoba</taxon>
        <taxon>Heterolobosea</taxon>
        <taxon>Tetramitia</taxon>
        <taxon>Eutetramitia</taxon>
        <taxon>Vahlkampfiidae</taxon>
        <taxon>Naegleria</taxon>
    </lineage>
</organism>
<dbReference type="InterPro" id="IPR045064">
    <property type="entry name" value="Reticulon-like"/>
</dbReference>
<dbReference type="PROSITE" id="PS50845">
    <property type="entry name" value="RETICULON"/>
    <property type="match status" value="1"/>
</dbReference>
<dbReference type="VEuPathDB" id="AmoebaDB:NfTy_015730"/>
<accession>A0A6A5CCF6</accession>
<reference evidence="9 10" key="1">
    <citation type="journal article" date="2019" name="Sci. Rep.">
        <title>Nanopore sequencing improves the draft genome of the human pathogenic amoeba Naegleria fowleri.</title>
        <authorList>
            <person name="Liechti N."/>
            <person name="Schurch N."/>
            <person name="Bruggmann R."/>
            <person name="Wittwer M."/>
        </authorList>
    </citation>
    <scope>NUCLEOTIDE SEQUENCE [LARGE SCALE GENOMIC DNA]</scope>
    <source>
        <strain evidence="9 10">ATCC 30894</strain>
    </source>
</reference>
<evidence type="ECO:0000256" key="7">
    <source>
        <dbReference type="SAM" id="MobiDB-lite"/>
    </source>
</evidence>
<name>A0A6A5CCF6_NAEFO</name>
<evidence type="ECO:0000256" key="2">
    <source>
        <dbReference type="ARBA" id="ARBA00022692"/>
    </source>
</evidence>
<dbReference type="OMA" id="VIGSWCD"/>
<evidence type="ECO:0000256" key="6">
    <source>
        <dbReference type="RuleBase" id="RU363132"/>
    </source>
</evidence>
<keyword evidence="4 6" id="KW-1133">Transmembrane helix</keyword>
<feature type="compositionally biased region" description="Basic and acidic residues" evidence="7">
    <location>
        <begin position="17"/>
        <end position="49"/>
    </location>
</feature>
<evidence type="ECO:0000256" key="5">
    <source>
        <dbReference type="ARBA" id="ARBA00023136"/>
    </source>
</evidence>
<feature type="transmembrane region" description="Helical" evidence="6">
    <location>
        <begin position="214"/>
        <end position="230"/>
    </location>
</feature>
<feature type="transmembrane region" description="Helical" evidence="6">
    <location>
        <begin position="94"/>
        <end position="112"/>
    </location>
</feature>
<dbReference type="GeneID" id="68118133"/>
<comment type="subcellular location">
    <subcellularLocation>
        <location evidence="1 6">Endoplasmic reticulum membrane</location>
        <topology evidence="1 6">Multi-pass membrane protein</topology>
    </subcellularLocation>
</comment>